<evidence type="ECO:0000313" key="2">
    <source>
        <dbReference type="Proteomes" id="UP000800082"/>
    </source>
</evidence>
<proteinExistence type="predicted"/>
<organism evidence="1 2">
    <name type="scientific">Didymella exigua CBS 183.55</name>
    <dbReference type="NCBI Taxonomy" id="1150837"/>
    <lineage>
        <taxon>Eukaryota</taxon>
        <taxon>Fungi</taxon>
        <taxon>Dikarya</taxon>
        <taxon>Ascomycota</taxon>
        <taxon>Pezizomycotina</taxon>
        <taxon>Dothideomycetes</taxon>
        <taxon>Pleosporomycetidae</taxon>
        <taxon>Pleosporales</taxon>
        <taxon>Pleosporineae</taxon>
        <taxon>Didymellaceae</taxon>
        <taxon>Didymella</taxon>
    </lineage>
</organism>
<dbReference type="AlphaFoldDB" id="A0A6A5S088"/>
<dbReference type="GeneID" id="54344861"/>
<reference evidence="1" key="1">
    <citation type="journal article" date="2020" name="Stud. Mycol.">
        <title>101 Dothideomycetes genomes: a test case for predicting lifestyles and emergence of pathogens.</title>
        <authorList>
            <person name="Haridas S."/>
            <person name="Albert R."/>
            <person name="Binder M."/>
            <person name="Bloem J."/>
            <person name="Labutti K."/>
            <person name="Salamov A."/>
            <person name="Andreopoulos B."/>
            <person name="Baker S."/>
            <person name="Barry K."/>
            <person name="Bills G."/>
            <person name="Bluhm B."/>
            <person name="Cannon C."/>
            <person name="Castanera R."/>
            <person name="Culley D."/>
            <person name="Daum C."/>
            <person name="Ezra D."/>
            <person name="Gonzalez J."/>
            <person name="Henrissat B."/>
            <person name="Kuo A."/>
            <person name="Liang C."/>
            <person name="Lipzen A."/>
            <person name="Lutzoni F."/>
            <person name="Magnuson J."/>
            <person name="Mondo S."/>
            <person name="Nolan M."/>
            <person name="Ohm R."/>
            <person name="Pangilinan J."/>
            <person name="Park H.-J."/>
            <person name="Ramirez L."/>
            <person name="Alfaro M."/>
            <person name="Sun H."/>
            <person name="Tritt A."/>
            <person name="Yoshinaga Y."/>
            <person name="Zwiers L.-H."/>
            <person name="Turgeon B."/>
            <person name="Goodwin S."/>
            <person name="Spatafora J."/>
            <person name="Crous P."/>
            <person name="Grigoriev I."/>
        </authorList>
    </citation>
    <scope>NUCLEOTIDE SEQUENCE</scope>
    <source>
        <strain evidence="1">CBS 183.55</strain>
    </source>
</reference>
<accession>A0A6A5S088</accession>
<dbReference type="OrthoDB" id="3799394at2759"/>
<gene>
    <name evidence="1" type="ORF">M421DRAFT_112764</name>
</gene>
<dbReference type="Proteomes" id="UP000800082">
    <property type="component" value="Unassembled WGS sequence"/>
</dbReference>
<dbReference type="RefSeq" id="XP_033454339.1">
    <property type="nucleotide sequence ID" value="XM_033587215.1"/>
</dbReference>
<sequence>MCIMSFPEGCHCQWNVKKDCYNKCGGVSPGINTCPALSIPPVPKSILRPKPAPHVLRLPDLPKVPGCKCEQTMCIQSYPDSCHCAWNIAKDCYDKCGGKSPGINTCPPKNSFGGDSYVDGPVKRAAAPEPQSSTATIPVTIPKISLGTVGAIGNKACDFEERFCIQQWPQSCFCANANKYARYLRCGGAIPTYQTCSSPIIPTTIKTITRTITTTIYPTPTPTEGLHRVQICGGGRGNQNQACPTGYTCVNDPYVNQPCGLECDRTGICVEERLCGGFAGFRCLTPGQVCLDDPRDGCSPKTGGADCGGLCFWPPSLRQKA</sequence>
<name>A0A6A5S088_9PLEO</name>
<evidence type="ECO:0000313" key="1">
    <source>
        <dbReference type="EMBL" id="KAF1934091.1"/>
    </source>
</evidence>
<protein>
    <submittedName>
        <fullName evidence="1">Uncharacterized protein</fullName>
    </submittedName>
</protein>
<dbReference type="EMBL" id="ML978956">
    <property type="protein sequence ID" value="KAF1934091.1"/>
    <property type="molecule type" value="Genomic_DNA"/>
</dbReference>
<keyword evidence="2" id="KW-1185">Reference proteome</keyword>